<evidence type="ECO:0000313" key="1">
    <source>
        <dbReference type="EMBL" id="SHJ22186.1"/>
    </source>
</evidence>
<name>A0A1M6HIZ9_9FIRM</name>
<gene>
    <name evidence="1" type="ORF">SAMN02745176_02815</name>
</gene>
<dbReference type="STRING" id="1122184.SAMN02745176_02815"/>
<dbReference type="EMBL" id="FQZS01000021">
    <property type="protein sequence ID" value="SHJ22186.1"/>
    <property type="molecule type" value="Genomic_DNA"/>
</dbReference>
<evidence type="ECO:0000313" key="2">
    <source>
        <dbReference type="Proteomes" id="UP000184442"/>
    </source>
</evidence>
<sequence length="83" mass="9975">MTKLFILSAEPYGMKEVILSVSLSEFLVLRDIVFCNYTLIHLKTKINFRFLKVYKEFFEQMEDIYGKLDSEELDAYWNFIKNC</sequence>
<protein>
    <submittedName>
        <fullName evidence="1">Uncharacterized protein</fullName>
    </submittedName>
</protein>
<keyword evidence="2" id="KW-1185">Reference proteome</keyword>
<dbReference type="RefSeq" id="WP_242944227.1">
    <property type="nucleotide sequence ID" value="NZ_FQZS01000021.1"/>
</dbReference>
<dbReference type="Proteomes" id="UP000184442">
    <property type="component" value="Unassembled WGS sequence"/>
</dbReference>
<proteinExistence type="predicted"/>
<organism evidence="1 2">
    <name type="scientific">Lutispora thermophila DSM 19022</name>
    <dbReference type="NCBI Taxonomy" id="1122184"/>
    <lineage>
        <taxon>Bacteria</taxon>
        <taxon>Bacillati</taxon>
        <taxon>Bacillota</taxon>
        <taxon>Clostridia</taxon>
        <taxon>Lutisporales</taxon>
        <taxon>Lutisporaceae</taxon>
        <taxon>Lutispora</taxon>
    </lineage>
</organism>
<accession>A0A1M6HIZ9</accession>
<dbReference type="AlphaFoldDB" id="A0A1M6HIZ9"/>
<reference evidence="1 2" key="1">
    <citation type="submission" date="2016-11" db="EMBL/GenBank/DDBJ databases">
        <authorList>
            <person name="Jaros S."/>
            <person name="Januszkiewicz K."/>
            <person name="Wedrychowicz H."/>
        </authorList>
    </citation>
    <scope>NUCLEOTIDE SEQUENCE [LARGE SCALE GENOMIC DNA]</scope>
    <source>
        <strain evidence="1 2">DSM 19022</strain>
    </source>
</reference>